<feature type="region of interest" description="Disordered" evidence="1">
    <location>
        <begin position="1"/>
        <end position="129"/>
    </location>
</feature>
<reference evidence="2" key="1">
    <citation type="submission" date="2014-11" db="EMBL/GenBank/DDBJ databases">
        <authorList>
            <person name="Otto D Thomas"/>
            <person name="Naeem Raeece"/>
        </authorList>
    </citation>
    <scope>NUCLEOTIDE SEQUENCE</scope>
</reference>
<sequence>MPQSEPTSRLPDTVVAEEGSVSPGDSCRGNREDQDVSEATGTPQVTVPPPSSSGDESTASEDVRVDADTGAGVGENAEVSDGRDVNRVPTEEGTRAPEDLSDDAAPPHLPSGNRNENPTEEEQMEEGTL</sequence>
<evidence type="ECO:0000256" key="1">
    <source>
        <dbReference type="SAM" id="MobiDB-lite"/>
    </source>
</evidence>
<accession>A0A0G4G9S9</accession>
<name>A0A0G4G9S9_9ALVE</name>
<feature type="compositionally biased region" description="Acidic residues" evidence="1">
    <location>
        <begin position="118"/>
        <end position="129"/>
    </location>
</feature>
<proteinExistence type="predicted"/>
<organism evidence="2">
    <name type="scientific">Chromera velia CCMP2878</name>
    <dbReference type="NCBI Taxonomy" id="1169474"/>
    <lineage>
        <taxon>Eukaryota</taxon>
        <taxon>Sar</taxon>
        <taxon>Alveolata</taxon>
        <taxon>Colpodellida</taxon>
        <taxon>Chromeraceae</taxon>
        <taxon>Chromera</taxon>
    </lineage>
</organism>
<gene>
    <name evidence="2" type="ORF">Cvel_20916</name>
</gene>
<evidence type="ECO:0000313" key="2">
    <source>
        <dbReference type="EMBL" id="CEM25704.1"/>
    </source>
</evidence>
<protein>
    <submittedName>
        <fullName evidence="2">Uncharacterized protein</fullName>
    </submittedName>
</protein>
<dbReference type="EMBL" id="CDMZ01001014">
    <property type="protein sequence ID" value="CEM25704.1"/>
    <property type="molecule type" value="Genomic_DNA"/>
</dbReference>
<dbReference type="VEuPathDB" id="CryptoDB:Cvel_20916"/>
<feature type="compositionally biased region" description="Basic and acidic residues" evidence="1">
    <location>
        <begin position="80"/>
        <end position="98"/>
    </location>
</feature>
<dbReference type="AlphaFoldDB" id="A0A0G4G9S9"/>